<accession>A0A8T2PWC6</accession>
<dbReference type="EMBL" id="JAFBMS010000001">
    <property type="protein sequence ID" value="KAG9355621.1"/>
    <property type="molecule type" value="Genomic_DNA"/>
</dbReference>
<feature type="region of interest" description="Disordered" evidence="1">
    <location>
        <begin position="93"/>
        <end position="114"/>
    </location>
</feature>
<dbReference type="Proteomes" id="UP000824540">
    <property type="component" value="Unassembled WGS sequence"/>
</dbReference>
<evidence type="ECO:0000313" key="3">
    <source>
        <dbReference type="Proteomes" id="UP000824540"/>
    </source>
</evidence>
<organism evidence="2 3">
    <name type="scientific">Albula glossodonta</name>
    <name type="common">roundjaw bonefish</name>
    <dbReference type="NCBI Taxonomy" id="121402"/>
    <lineage>
        <taxon>Eukaryota</taxon>
        <taxon>Metazoa</taxon>
        <taxon>Chordata</taxon>
        <taxon>Craniata</taxon>
        <taxon>Vertebrata</taxon>
        <taxon>Euteleostomi</taxon>
        <taxon>Actinopterygii</taxon>
        <taxon>Neopterygii</taxon>
        <taxon>Teleostei</taxon>
        <taxon>Albuliformes</taxon>
        <taxon>Albulidae</taxon>
        <taxon>Albula</taxon>
    </lineage>
</organism>
<evidence type="ECO:0000256" key="1">
    <source>
        <dbReference type="SAM" id="MobiDB-lite"/>
    </source>
</evidence>
<dbReference type="PRINTS" id="PR01694">
    <property type="entry name" value="BAIPRECURSOR"/>
</dbReference>
<dbReference type="OrthoDB" id="5989160at2759"/>
<dbReference type="AlphaFoldDB" id="A0A8T2PWC6"/>
<evidence type="ECO:0000313" key="2">
    <source>
        <dbReference type="EMBL" id="KAG9355621.1"/>
    </source>
</evidence>
<dbReference type="GO" id="GO:0016525">
    <property type="term" value="P:negative regulation of angiogenesis"/>
    <property type="evidence" value="ECO:0007669"/>
    <property type="project" value="InterPro"/>
</dbReference>
<feature type="compositionally biased region" description="Polar residues" evidence="1">
    <location>
        <begin position="93"/>
        <end position="113"/>
    </location>
</feature>
<keyword evidence="3" id="KW-1185">Reference proteome</keyword>
<reference evidence="2" key="1">
    <citation type="thesis" date="2021" institute="BYU ScholarsArchive" country="Provo, UT, USA">
        <title>Applications of and Algorithms for Genome Assembly and Genomic Analyses with an Emphasis on Marine Teleosts.</title>
        <authorList>
            <person name="Pickett B.D."/>
        </authorList>
    </citation>
    <scope>NUCLEOTIDE SEQUENCE</scope>
    <source>
        <strain evidence="2">HI-2016</strain>
    </source>
</reference>
<dbReference type="GO" id="GO:0016020">
    <property type="term" value="C:membrane"/>
    <property type="evidence" value="ECO:0007669"/>
    <property type="project" value="InterPro"/>
</dbReference>
<comment type="caution">
    <text evidence="2">The sequence shown here is derived from an EMBL/GenBank/DDBJ whole genome shotgun (WGS) entry which is preliminary data.</text>
</comment>
<feature type="non-terminal residue" evidence="2">
    <location>
        <position position="225"/>
    </location>
</feature>
<name>A0A8T2PWC6_9TELE</name>
<proteinExistence type="predicted"/>
<dbReference type="InterPro" id="IPR008077">
    <property type="entry name" value="GPCR_2_brain_angio_inhib"/>
</dbReference>
<feature type="region of interest" description="Disordered" evidence="1">
    <location>
        <begin position="148"/>
        <end position="190"/>
    </location>
</feature>
<gene>
    <name evidence="2" type="ORF">JZ751_000459</name>
</gene>
<sequence length="225" mass="25379">MDGSSYVLLPNNTSTLKTRPKEEQAQYNISIEQLPQTRLIHLSSPVVEPGPGFGLKSLPADRVSVSCSERDSPIQNLHNISSESHVTSSLCDAGESWNSMSKSETVSTLSMSSLERRKSRYAELDFEKVMHTRKRHQDMFQDLNRKLQHSEKDRDSPPSDCKDKPQTPSERAWEGVQKTHSPPSWVRKDLEPLPASPLQLQAVEWEKTSATIPLVGQEMIDLQTE</sequence>
<feature type="compositionally biased region" description="Basic and acidic residues" evidence="1">
    <location>
        <begin position="148"/>
        <end position="165"/>
    </location>
</feature>
<protein>
    <submittedName>
        <fullName evidence="2">Uncharacterized protein</fullName>
    </submittedName>
</protein>